<accession>A0A0E9T4Y3</accession>
<sequence length="68" mass="7724">MAGIILTRFISRSLLPASKHVKTKGPTRQYWTPRRKPLLTVNENLLNFFLLNCLSCCSNFAVLCVSQL</sequence>
<organism evidence="1">
    <name type="scientific">Anguilla anguilla</name>
    <name type="common">European freshwater eel</name>
    <name type="synonym">Muraena anguilla</name>
    <dbReference type="NCBI Taxonomy" id="7936"/>
    <lineage>
        <taxon>Eukaryota</taxon>
        <taxon>Metazoa</taxon>
        <taxon>Chordata</taxon>
        <taxon>Craniata</taxon>
        <taxon>Vertebrata</taxon>
        <taxon>Euteleostomi</taxon>
        <taxon>Actinopterygii</taxon>
        <taxon>Neopterygii</taxon>
        <taxon>Teleostei</taxon>
        <taxon>Anguilliformes</taxon>
        <taxon>Anguillidae</taxon>
        <taxon>Anguilla</taxon>
    </lineage>
</organism>
<dbReference type="AlphaFoldDB" id="A0A0E9T4Y3"/>
<evidence type="ECO:0000313" key="1">
    <source>
        <dbReference type="EMBL" id="JAH47708.1"/>
    </source>
</evidence>
<name>A0A0E9T4Y3_ANGAN</name>
<protein>
    <submittedName>
        <fullName evidence="1">Uncharacterized protein</fullName>
    </submittedName>
</protein>
<reference evidence="1" key="1">
    <citation type="submission" date="2014-11" db="EMBL/GenBank/DDBJ databases">
        <authorList>
            <person name="Amaro Gonzalez C."/>
        </authorList>
    </citation>
    <scope>NUCLEOTIDE SEQUENCE</scope>
</reference>
<proteinExistence type="predicted"/>
<reference evidence="1" key="2">
    <citation type="journal article" date="2015" name="Fish Shellfish Immunol.">
        <title>Early steps in the European eel (Anguilla anguilla)-Vibrio vulnificus interaction in the gills: Role of the RtxA13 toxin.</title>
        <authorList>
            <person name="Callol A."/>
            <person name="Pajuelo D."/>
            <person name="Ebbesson L."/>
            <person name="Teles M."/>
            <person name="MacKenzie S."/>
            <person name="Amaro C."/>
        </authorList>
    </citation>
    <scope>NUCLEOTIDE SEQUENCE</scope>
</reference>
<dbReference type="EMBL" id="GBXM01060869">
    <property type="protein sequence ID" value="JAH47708.1"/>
    <property type="molecule type" value="Transcribed_RNA"/>
</dbReference>